<comment type="caution">
    <text evidence="2">The sequence shown here is derived from an EMBL/GenBank/DDBJ whole genome shotgun (WGS) entry which is preliminary data.</text>
</comment>
<keyword evidence="3" id="KW-1185">Reference proteome</keyword>
<sequence>MRTIWVRSSGAGGHCLALCGFSTCVFSTWFWVIIKKLSFGLAIVAVSSWDLCLVVGDRVSY</sequence>
<evidence type="ECO:0000313" key="3">
    <source>
        <dbReference type="Proteomes" id="UP000652761"/>
    </source>
</evidence>
<accession>A0A843V5U8</accession>
<reference evidence="2" key="1">
    <citation type="submission" date="2017-07" db="EMBL/GenBank/DDBJ databases">
        <title>Taro Niue Genome Assembly and Annotation.</title>
        <authorList>
            <person name="Atibalentja N."/>
            <person name="Keating K."/>
            <person name="Fields C.J."/>
        </authorList>
    </citation>
    <scope>NUCLEOTIDE SEQUENCE</scope>
    <source>
        <strain evidence="2">Niue_2</strain>
        <tissue evidence="2">Leaf</tissue>
    </source>
</reference>
<keyword evidence="1" id="KW-0472">Membrane</keyword>
<dbReference type="Proteomes" id="UP000652761">
    <property type="component" value="Unassembled WGS sequence"/>
</dbReference>
<protein>
    <submittedName>
        <fullName evidence="2">Uncharacterized protein</fullName>
    </submittedName>
</protein>
<dbReference type="AlphaFoldDB" id="A0A843V5U8"/>
<feature type="transmembrane region" description="Helical" evidence="1">
    <location>
        <begin position="12"/>
        <end position="31"/>
    </location>
</feature>
<dbReference type="EMBL" id="NMUH01001202">
    <property type="protein sequence ID" value="MQL90027.1"/>
    <property type="molecule type" value="Genomic_DNA"/>
</dbReference>
<evidence type="ECO:0000256" key="1">
    <source>
        <dbReference type="SAM" id="Phobius"/>
    </source>
</evidence>
<name>A0A843V5U8_COLES</name>
<organism evidence="2 3">
    <name type="scientific">Colocasia esculenta</name>
    <name type="common">Wild taro</name>
    <name type="synonym">Arum esculentum</name>
    <dbReference type="NCBI Taxonomy" id="4460"/>
    <lineage>
        <taxon>Eukaryota</taxon>
        <taxon>Viridiplantae</taxon>
        <taxon>Streptophyta</taxon>
        <taxon>Embryophyta</taxon>
        <taxon>Tracheophyta</taxon>
        <taxon>Spermatophyta</taxon>
        <taxon>Magnoliopsida</taxon>
        <taxon>Liliopsida</taxon>
        <taxon>Araceae</taxon>
        <taxon>Aroideae</taxon>
        <taxon>Colocasieae</taxon>
        <taxon>Colocasia</taxon>
    </lineage>
</organism>
<gene>
    <name evidence="2" type="ORF">Taro_022614</name>
</gene>
<evidence type="ECO:0000313" key="2">
    <source>
        <dbReference type="EMBL" id="MQL90027.1"/>
    </source>
</evidence>
<keyword evidence="1" id="KW-1133">Transmembrane helix</keyword>
<keyword evidence="1" id="KW-0812">Transmembrane</keyword>
<proteinExistence type="predicted"/>